<dbReference type="InterPro" id="IPR007345">
    <property type="entry name" value="Polysacch_pyruvyl_Trfase"/>
</dbReference>
<feature type="domain" description="Polysaccharide pyruvyl transferase" evidence="1">
    <location>
        <begin position="74"/>
        <end position="209"/>
    </location>
</feature>
<reference evidence="2" key="2">
    <citation type="submission" date="2016-08" db="EMBL/GenBank/DDBJ databases">
        <title>Klebsiella loci capsule.</title>
        <authorList>
            <person name="Holt K.E."/>
            <person name="Thomson N.R."/>
        </authorList>
    </citation>
    <scope>NUCLEOTIDE SEQUENCE</scope>
    <source>
        <strain evidence="2">KL132</strain>
    </source>
</reference>
<dbReference type="GO" id="GO:0016740">
    <property type="term" value="F:transferase activity"/>
    <property type="evidence" value="ECO:0007669"/>
    <property type="project" value="UniProtKB-KW"/>
</dbReference>
<reference evidence="2" key="1">
    <citation type="submission" date="2016-07" db="EMBL/GenBank/DDBJ databases">
        <authorList>
            <person name="Informatics P."/>
        </authorList>
    </citation>
    <scope>NUCLEOTIDE SEQUENCE</scope>
    <source>
        <strain evidence="2">KL132</strain>
    </source>
</reference>
<dbReference type="RefSeq" id="WP_224440713.1">
    <property type="nucleotide sequence ID" value="NZ_CP083775.1"/>
</dbReference>
<evidence type="ECO:0000259" key="1">
    <source>
        <dbReference type="Pfam" id="PF04230"/>
    </source>
</evidence>
<gene>
    <name evidence="2" type="primary">wclT</name>
    <name evidence="2" type="synonym">KL132_00011</name>
</gene>
<dbReference type="AlphaFoldDB" id="A0A1C3SZ07"/>
<dbReference type="EMBL" id="LT603708">
    <property type="protein sequence ID" value="SCA95827.1"/>
    <property type="molecule type" value="Genomic_DNA"/>
</dbReference>
<keyword evidence="2" id="KW-0808">Transferase</keyword>
<sequence>MFNLNKLIKNNEKKKVFWWEPRDGSQNAGDHLAKVIVEQMLALKDKKIIDKLTNKNKLLSIGSVMHFAKDNDSIWGTGINGKINESHLKFKNLDVRAVRGPRTREFLMGRGIMVPEIYGDPGLLLPMFFSKECLLNFEEPQKDFIVIPHMNENFDDYKKFEKNICSPKQGALSFTKEIVNSKFVISGSLHGIIIAEAYGIPAIFLDNNSGESRFKYDDYYFGSGRDSYPIVSTVEEAFNKEVAKPIDLNKINKKLIASFPYDLW</sequence>
<protein>
    <submittedName>
        <fullName evidence="2">Pyruvyl transferase</fullName>
    </submittedName>
</protein>
<accession>A0A1C3SZ07</accession>
<organism evidence="2">
    <name type="scientific">Klebsiella pneumoniae</name>
    <dbReference type="NCBI Taxonomy" id="573"/>
    <lineage>
        <taxon>Bacteria</taxon>
        <taxon>Pseudomonadati</taxon>
        <taxon>Pseudomonadota</taxon>
        <taxon>Gammaproteobacteria</taxon>
        <taxon>Enterobacterales</taxon>
        <taxon>Enterobacteriaceae</taxon>
        <taxon>Klebsiella/Raoultella group</taxon>
        <taxon>Klebsiella</taxon>
        <taxon>Klebsiella pneumoniae complex</taxon>
    </lineage>
</organism>
<name>A0A1C3SZ07_KLEPN</name>
<evidence type="ECO:0000313" key="2">
    <source>
        <dbReference type="EMBL" id="SCA95827.1"/>
    </source>
</evidence>
<dbReference type="Pfam" id="PF04230">
    <property type="entry name" value="PS_pyruv_trans"/>
    <property type="match status" value="1"/>
</dbReference>
<proteinExistence type="predicted"/>